<dbReference type="Proteomes" id="UP000016933">
    <property type="component" value="Unassembled WGS sequence"/>
</dbReference>
<evidence type="ECO:0000313" key="1">
    <source>
        <dbReference type="EMBL" id="EME49262.1"/>
    </source>
</evidence>
<keyword evidence="2" id="KW-1185">Reference proteome</keyword>
<evidence type="ECO:0000313" key="2">
    <source>
        <dbReference type="Proteomes" id="UP000016933"/>
    </source>
</evidence>
<dbReference type="HOGENOM" id="CLU_1938103_0_0_1"/>
<reference evidence="1 2" key="2">
    <citation type="journal article" date="2012" name="PLoS Pathog.">
        <title>Diverse lifestyles and strategies of plant pathogenesis encoded in the genomes of eighteen Dothideomycetes fungi.</title>
        <authorList>
            <person name="Ohm R.A."/>
            <person name="Feau N."/>
            <person name="Henrissat B."/>
            <person name="Schoch C.L."/>
            <person name="Horwitz B.A."/>
            <person name="Barry K.W."/>
            <person name="Condon B.J."/>
            <person name="Copeland A.C."/>
            <person name="Dhillon B."/>
            <person name="Glaser F."/>
            <person name="Hesse C.N."/>
            <person name="Kosti I."/>
            <person name="LaButti K."/>
            <person name="Lindquist E.A."/>
            <person name="Lucas S."/>
            <person name="Salamov A.A."/>
            <person name="Bradshaw R.E."/>
            <person name="Ciuffetti L."/>
            <person name="Hamelin R.C."/>
            <person name="Kema G.H.J."/>
            <person name="Lawrence C."/>
            <person name="Scott J.A."/>
            <person name="Spatafora J.W."/>
            <person name="Turgeon B.G."/>
            <person name="de Wit P.J.G.M."/>
            <person name="Zhong S."/>
            <person name="Goodwin S.B."/>
            <person name="Grigoriev I.V."/>
        </authorList>
    </citation>
    <scope>NUCLEOTIDE SEQUENCE [LARGE SCALE GENOMIC DNA]</scope>
    <source>
        <strain evidence="2">NZE10 / CBS 128990</strain>
    </source>
</reference>
<gene>
    <name evidence="1" type="ORF">DOTSEDRAFT_68135</name>
</gene>
<organism evidence="1 2">
    <name type="scientific">Dothistroma septosporum (strain NZE10 / CBS 128990)</name>
    <name type="common">Red band needle blight fungus</name>
    <name type="synonym">Mycosphaerella pini</name>
    <dbReference type="NCBI Taxonomy" id="675120"/>
    <lineage>
        <taxon>Eukaryota</taxon>
        <taxon>Fungi</taxon>
        <taxon>Dikarya</taxon>
        <taxon>Ascomycota</taxon>
        <taxon>Pezizomycotina</taxon>
        <taxon>Dothideomycetes</taxon>
        <taxon>Dothideomycetidae</taxon>
        <taxon>Mycosphaerellales</taxon>
        <taxon>Mycosphaerellaceae</taxon>
        <taxon>Dothistroma</taxon>
    </lineage>
</organism>
<proteinExistence type="predicted"/>
<name>N1Q0R8_DOTSN</name>
<dbReference type="AlphaFoldDB" id="N1Q0R8"/>
<reference evidence="2" key="1">
    <citation type="journal article" date="2012" name="PLoS Genet.">
        <title>The genomes of the fungal plant pathogens Cladosporium fulvum and Dothistroma septosporum reveal adaptation to different hosts and lifestyles but also signatures of common ancestry.</title>
        <authorList>
            <person name="de Wit P.J.G.M."/>
            <person name="van der Burgt A."/>
            <person name="Oekmen B."/>
            <person name="Stergiopoulos I."/>
            <person name="Abd-Elsalam K.A."/>
            <person name="Aerts A.L."/>
            <person name="Bahkali A.H."/>
            <person name="Beenen H.G."/>
            <person name="Chettri P."/>
            <person name="Cox M.P."/>
            <person name="Datema E."/>
            <person name="de Vries R.P."/>
            <person name="Dhillon B."/>
            <person name="Ganley A.R."/>
            <person name="Griffiths S.A."/>
            <person name="Guo Y."/>
            <person name="Hamelin R.C."/>
            <person name="Henrissat B."/>
            <person name="Kabir M.S."/>
            <person name="Jashni M.K."/>
            <person name="Kema G."/>
            <person name="Klaubauf S."/>
            <person name="Lapidus A."/>
            <person name="Levasseur A."/>
            <person name="Lindquist E."/>
            <person name="Mehrabi R."/>
            <person name="Ohm R.A."/>
            <person name="Owen T.J."/>
            <person name="Salamov A."/>
            <person name="Schwelm A."/>
            <person name="Schijlen E."/>
            <person name="Sun H."/>
            <person name="van den Burg H.A."/>
            <person name="van Ham R.C.H.J."/>
            <person name="Zhang S."/>
            <person name="Goodwin S.B."/>
            <person name="Grigoriev I.V."/>
            <person name="Collemare J."/>
            <person name="Bradshaw R.E."/>
        </authorList>
    </citation>
    <scope>NUCLEOTIDE SEQUENCE [LARGE SCALE GENOMIC DNA]</scope>
    <source>
        <strain evidence="2">NZE10 / CBS 128990</strain>
    </source>
</reference>
<accession>N1Q0R8</accession>
<protein>
    <submittedName>
        <fullName evidence="1">Uncharacterized protein</fullName>
    </submittedName>
</protein>
<sequence length="130" mass="14264">MAASTTTLKHANPTSDSIHRAINLVRSDVATHTRMLLSSSSSSNTRRRMNTALVSTSKNAMVPTAMTRTAATTNLLPRRSQACKRGETATPTMHHLITSPMADFVARTELSVVICMMDSKGKAWRFVESW</sequence>
<dbReference type="EMBL" id="KB446535">
    <property type="protein sequence ID" value="EME49262.1"/>
    <property type="molecule type" value="Genomic_DNA"/>
</dbReference>